<sequence>MERPRGNIGEYVYKIMEERIISGEWKPGTKITPETQLAKELNVSRMSIREAIERMVALNLVIKKHGEGTYVNQVTPSVYFNSLIPMITLERDNYLDILEFRLIVEVESAMLCAQRRDPDIIVQLEECYEEMLGFQEQPEKFTVADMNFHMTIAEGTGNTLIIKINQVLKSLLEYHQKVLYEHLGPTGGIKEHKEILEAIRSGDQDLSGLYMKRHIERTITDLKKIKR</sequence>
<dbReference type="SMART" id="SM00345">
    <property type="entry name" value="HTH_GNTR"/>
    <property type="match status" value="1"/>
</dbReference>
<dbReference type="SUPFAM" id="SSF48008">
    <property type="entry name" value="GntR ligand-binding domain-like"/>
    <property type="match status" value="1"/>
</dbReference>
<evidence type="ECO:0000256" key="3">
    <source>
        <dbReference type="ARBA" id="ARBA00023163"/>
    </source>
</evidence>
<dbReference type="GO" id="GO:0003677">
    <property type="term" value="F:DNA binding"/>
    <property type="evidence" value="ECO:0007669"/>
    <property type="project" value="UniProtKB-KW"/>
</dbReference>
<dbReference type="InterPro" id="IPR000524">
    <property type="entry name" value="Tscrpt_reg_HTH_GntR"/>
</dbReference>
<dbReference type="Gene3D" id="1.10.10.10">
    <property type="entry name" value="Winged helix-like DNA-binding domain superfamily/Winged helix DNA-binding domain"/>
    <property type="match status" value="1"/>
</dbReference>
<evidence type="ECO:0000259" key="4">
    <source>
        <dbReference type="PROSITE" id="PS50949"/>
    </source>
</evidence>
<dbReference type="STRING" id="293826.Amet_1263"/>
<name>A6TMQ1_ALKMQ</name>
<feature type="domain" description="HTH gntR-type" evidence="4">
    <location>
        <begin position="6"/>
        <end position="74"/>
    </location>
</feature>
<dbReference type="HOGENOM" id="CLU_017584_9_1_9"/>
<dbReference type="SUPFAM" id="SSF46785">
    <property type="entry name" value="Winged helix' DNA-binding domain"/>
    <property type="match status" value="1"/>
</dbReference>
<evidence type="ECO:0000256" key="1">
    <source>
        <dbReference type="ARBA" id="ARBA00023015"/>
    </source>
</evidence>
<keyword evidence="1" id="KW-0805">Transcription regulation</keyword>
<dbReference type="InterPro" id="IPR008920">
    <property type="entry name" value="TF_FadR/GntR_C"/>
</dbReference>
<dbReference type="RefSeq" id="WP_012062509.1">
    <property type="nucleotide sequence ID" value="NC_009633.1"/>
</dbReference>
<evidence type="ECO:0000313" key="6">
    <source>
        <dbReference type="Proteomes" id="UP000001572"/>
    </source>
</evidence>
<evidence type="ECO:0000313" key="5">
    <source>
        <dbReference type="EMBL" id="ABR47469.1"/>
    </source>
</evidence>
<dbReference type="Pfam" id="PF00392">
    <property type="entry name" value="GntR"/>
    <property type="match status" value="1"/>
</dbReference>
<accession>A6TMQ1</accession>
<protein>
    <submittedName>
        <fullName evidence="5">GntR domain protein</fullName>
    </submittedName>
</protein>
<dbReference type="Gene3D" id="1.20.120.530">
    <property type="entry name" value="GntR ligand-binding domain-like"/>
    <property type="match status" value="1"/>
</dbReference>
<keyword evidence="6" id="KW-1185">Reference proteome</keyword>
<dbReference type="AlphaFoldDB" id="A6TMQ1"/>
<keyword evidence="2" id="KW-0238">DNA-binding</keyword>
<dbReference type="CDD" id="cd07377">
    <property type="entry name" value="WHTH_GntR"/>
    <property type="match status" value="1"/>
</dbReference>
<dbReference type="PROSITE" id="PS50949">
    <property type="entry name" value="HTH_GNTR"/>
    <property type="match status" value="1"/>
</dbReference>
<dbReference type="GO" id="GO:0003700">
    <property type="term" value="F:DNA-binding transcription factor activity"/>
    <property type="evidence" value="ECO:0007669"/>
    <property type="project" value="InterPro"/>
</dbReference>
<dbReference type="SMART" id="SM00895">
    <property type="entry name" value="FCD"/>
    <property type="match status" value="1"/>
</dbReference>
<dbReference type="Pfam" id="PF07729">
    <property type="entry name" value="FCD"/>
    <property type="match status" value="1"/>
</dbReference>
<keyword evidence="3" id="KW-0804">Transcription</keyword>
<gene>
    <name evidence="5" type="ordered locus">Amet_1263</name>
</gene>
<evidence type="ECO:0000256" key="2">
    <source>
        <dbReference type="ARBA" id="ARBA00023125"/>
    </source>
</evidence>
<dbReference type="PANTHER" id="PTHR43537:SF5">
    <property type="entry name" value="UXU OPERON TRANSCRIPTIONAL REGULATOR"/>
    <property type="match status" value="1"/>
</dbReference>
<reference evidence="6" key="1">
    <citation type="journal article" date="2016" name="Genome Announc.">
        <title>Complete genome sequence of Alkaliphilus metalliredigens strain QYMF, an alkaliphilic and metal-reducing bacterium isolated from borax-contaminated leachate ponds.</title>
        <authorList>
            <person name="Hwang C."/>
            <person name="Copeland A."/>
            <person name="Lucas S."/>
            <person name="Lapidus A."/>
            <person name="Barry K."/>
            <person name="Detter J.C."/>
            <person name="Glavina Del Rio T."/>
            <person name="Hammon N."/>
            <person name="Israni S."/>
            <person name="Dalin E."/>
            <person name="Tice H."/>
            <person name="Pitluck S."/>
            <person name="Chertkov O."/>
            <person name="Brettin T."/>
            <person name="Bruce D."/>
            <person name="Han C."/>
            <person name="Schmutz J."/>
            <person name="Larimer F."/>
            <person name="Land M.L."/>
            <person name="Hauser L."/>
            <person name="Kyrpides N."/>
            <person name="Mikhailova N."/>
            <person name="Ye Q."/>
            <person name="Zhou J."/>
            <person name="Richardson P."/>
            <person name="Fields M.W."/>
        </authorList>
    </citation>
    <scope>NUCLEOTIDE SEQUENCE [LARGE SCALE GENOMIC DNA]</scope>
    <source>
        <strain evidence="6">QYMF</strain>
    </source>
</reference>
<dbReference type="InterPro" id="IPR036390">
    <property type="entry name" value="WH_DNA-bd_sf"/>
</dbReference>
<dbReference type="PRINTS" id="PR00035">
    <property type="entry name" value="HTHGNTR"/>
</dbReference>
<dbReference type="EMBL" id="CP000724">
    <property type="protein sequence ID" value="ABR47469.1"/>
    <property type="molecule type" value="Genomic_DNA"/>
</dbReference>
<dbReference type="OrthoDB" id="9799482at2"/>
<dbReference type="eggNOG" id="COG2186">
    <property type="taxonomic scope" value="Bacteria"/>
</dbReference>
<dbReference type="InterPro" id="IPR011711">
    <property type="entry name" value="GntR_C"/>
</dbReference>
<dbReference type="KEGG" id="amt:Amet_1263"/>
<dbReference type="InterPro" id="IPR036388">
    <property type="entry name" value="WH-like_DNA-bd_sf"/>
</dbReference>
<proteinExistence type="predicted"/>
<organism evidence="5 6">
    <name type="scientific">Alkaliphilus metalliredigens (strain QYMF)</name>
    <dbReference type="NCBI Taxonomy" id="293826"/>
    <lineage>
        <taxon>Bacteria</taxon>
        <taxon>Bacillati</taxon>
        <taxon>Bacillota</taxon>
        <taxon>Clostridia</taxon>
        <taxon>Peptostreptococcales</taxon>
        <taxon>Natronincolaceae</taxon>
        <taxon>Alkaliphilus</taxon>
    </lineage>
</organism>
<dbReference type="PANTHER" id="PTHR43537">
    <property type="entry name" value="TRANSCRIPTIONAL REGULATOR, GNTR FAMILY"/>
    <property type="match status" value="1"/>
</dbReference>
<dbReference type="Proteomes" id="UP000001572">
    <property type="component" value="Chromosome"/>
</dbReference>